<organism evidence="3 4">
    <name type="scientific">Actinacidiphila guanduensis</name>
    <dbReference type="NCBI Taxonomy" id="310781"/>
    <lineage>
        <taxon>Bacteria</taxon>
        <taxon>Bacillati</taxon>
        <taxon>Actinomycetota</taxon>
        <taxon>Actinomycetes</taxon>
        <taxon>Kitasatosporales</taxon>
        <taxon>Streptomycetaceae</taxon>
        <taxon>Actinacidiphila</taxon>
    </lineage>
</organism>
<proteinExistence type="predicted"/>
<keyword evidence="2" id="KW-0812">Transmembrane</keyword>
<gene>
    <name evidence="3" type="ORF">SAMN05216259_11413</name>
</gene>
<accession>A0A1H0NC41</accession>
<feature type="region of interest" description="Disordered" evidence="1">
    <location>
        <begin position="1"/>
        <end position="27"/>
    </location>
</feature>
<feature type="transmembrane region" description="Helical" evidence="2">
    <location>
        <begin position="33"/>
        <end position="55"/>
    </location>
</feature>
<keyword evidence="4" id="KW-1185">Reference proteome</keyword>
<dbReference type="EMBL" id="FNIE01000014">
    <property type="protein sequence ID" value="SDO90213.1"/>
    <property type="molecule type" value="Genomic_DNA"/>
</dbReference>
<evidence type="ECO:0000313" key="4">
    <source>
        <dbReference type="Proteomes" id="UP000199341"/>
    </source>
</evidence>
<name>A0A1H0NC41_9ACTN</name>
<evidence type="ECO:0000256" key="1">
    <source>
        <dbReference type="SAM" id="MobiDB-lite"/>
    </source>
</evidence>
<dbReference type="Proteomes" id="UP000199341">
    <property type="component" value="Unassembled WGS sequence"/>
</dbReference>
<dbReference type="RefSeq" id="WP_093787216.1">
    <property type="nucleotide sequence ID" value="NZ_FNIE01000014.1"/>
</dbReference>
<reference evidence="3 4" key="1">
    <citation type="submission" date="2016-10" db="EMBL/GenBank/DDBJ databases">
        <authorList>
            <person name="de Groot N.N."/>
        </authorList>
    </citation>
    <scope>NUCLEOTIDE SEQUENCE [LARGE SCALE GENOMIC DNA]</scope>
    <source>
        <strain evidence="3 4">CGMCC 4.2022</strain>
    </source>
</reference>
<feature type="compositionally biased region" description="Polar residues" evidence="1">
    <location>
        <begin position="1"/>
        <end position="10"/>
    </location>
</feature>
<dbReference type="AlphaFoldDB" id="A0A1H0NC41"/>
<feature type="transmembrane region" description="Helical" evidence="2">
    <location>
        <begin position="67"/>
        <end position="91"/>
    </location>
</feature>
<keyword evidence="2" id="KW-0472">Membrane</keyword>
<protein>
    <submittedName>
        <fullName evidence="3">Uncharacterized protein</fullName>
    </submittedName>
</protein>
<sequence length="103" mass="11050">MNAMSTQQATRPDARAEQPAEPPRPFATPSHALGLRFSAMLAAVFFVLSGLLAWGAAETDLDDIRNVVAVMSSVCFVAFLAALIHAARMAARLRHPAPRHRAA</sequence>
<evidence type="ECO:0000256" key="2">
    <source>
        <dbReference type="SAM" id="Phobius"/>
    </source>
</evidence>
<dbReference type="OrthoDB" id="9988935at2"/>
<keyword evidence="2" id="KW-1133">Transmembrane helix</keyword>
<evidence type="ECO:0000313" key="3">
    <source>
        <dbReference type="EMBL" id="SDO90213.1"/>
    </source>
</evidence>